<reference evidence="1 2" key="1">
    <citation type="submission" date="2020-08" db="EMBL/GenBank/DDBJ databases">
        <title>Novel species isolated from subtropical streams in China.</title>
        <authorList>
            <person name="Lu H."/>
        </authorList>
    </citation>
    <scope>NUCLEOTIDE SEQUENCE [LARGE SCALE GENOMIC DNA]</scope>
    <source>
        <strain evidence="1 2">NL8W</strain>
    </source>
</reference>
<organism evidence="1 2">
    <name type="scientific">Undibacterium umbellatum</name>
    <dbReference type="NCBI Taxonomy" id="2762300"/>
    <lineage>
        <taxon>Bacteria</taxon>
        <taxon>Pseudomonadati</taxon>
        <taxon>Pseudomonadota</taxon>
        <taxon>Betaproteobacteria</taxon>
        <taxon>Burkholderiales</taxon>
        <taxon>Oxalobacteraceae</taxon>
        <taxon>Undibacterium</taxon>
    </lineage>
</organism>
<comment type="caution">
    <text evidence="1">The sequence shown here is derived from an EMBL/GenBank/DDBJ whole genome shotgun (WGS) entry which is preliminary data.</text>
</comment>
<dbReference type="PANTHER" id="PTHR43747">
    <property type="entry name" value="FAD-BINDING PROTEIN"/>
    <property type="match status" value="1"/>
</dbReference>
<dbReference type="Pfam" id="PF04820">
    <property type="entry name" value="Trp_halogenase"/>
    <property type="match status" value="1"/>
</dbReference>
<dbReference type="SUPFAM" id="SSF51905">
    <property type="entry name" value="FAD/NAD(P)-binding domain"/>
    <property type="match status" value="1"/>
</dbReference>
<dbReference type="InterPro" id="IPR006905">
    <property type="entry name" value="Flavin_halogenase"/>
</dbReference>
<protein>
    <submittedName>
        <fullName evidence="1">Tryptophan 7-halogenase</fullName>
    </submittedName>
</protein>
<dbReference type="InterPro" id="IPR036188">
    <property type="entry name" value="FAD/NAD-bd_sf"/>
</dbReference>
<dbReference type="Gene3D" id="3.50.50.60">
    <property type="entry name" value="FAD/NAD(P)-binding domain"/>
    <property type="match status" value="1"/>
</dbReference>
<sequence>MRVKSIAIIGGGTAGWLTANHLAVELRAETDVTITVIESPEIGIIGVGEGTVPHIRKSLMKFGIPEAELLATCDTTFKKGIKFVDWMTPSASNPGNSYYHPFSSPYPGGTDVTALYLKNSGSMHFSDVAETPVLADAMKSPKKVSSAQYEGVVNYAYHFNAVKFGQLLATNAKEKLRVKHKSATIVDAKLNDRGEVAYLITREGEQLHYDFYVDCSGFHSLIMGKVLNIPFIDKSAQILTDTALAVQIPTAAETEIPPYTLAKAHTAGWMWDIPLTNRRGVGFVYSSAHMTEDVAIQNLSKYLQLDTDKFSPRKIPMRMGYREKFWCKNVVALGLAQGFVEPLEATSIFVTDFSAELFARNFSVEKETMSVAADYCNKVVSYTWERVMDFVQMHYCISDRQDSDFWRANTNEAKRSDILSERLAMWKINPPKKSDFFSRFDLFDVDNFLFVLYGMKYQTRPRNMTNYEEDYFKREIENIKISSRKLSGELLGHREWLEKFLAAYAQSLRN</sequence>
<accession>A0ABR6ZC91</accession>
<dbReference type="PANTHER" id="PTHR43747:SF4">
    <property type="entry name" value="FLAVIN-DEPENDENT TRYPTOPHAN HALOGENASE"/>
    <property type="match status" value="1"/>
</dbReference>
<evidence type="ECO:0000313" key="1">
    <source>
        <dbReference type="EMBL" id="MBC3909191.1"/>
    </source>
</evidence>
<evidence type="ECO:0000313" key="2">
    <source>
        <dbReference type="Proteomes" id="UP000646911"/>
    </source>
</evidence>
<dbReference type="EMBL" id="JACOFX010000009">
    <property type="protein sequence ID" value="MBC3909191.1"/>
    <property type="molecule type" value="Genomic_DNA"/>
</dbReference>
<dbReference type="RefSeq" id="WP_186954729.1">
    <property type="nucleotide sequence ID" value="NZ_JACOFX010000009.1"/>
</dbReference>
<gene>
    <name evidence="1" type="ORF">H8L47_16665</name>
</gene>
<dbReference type="PIRSF" id="PIRSF011396">
    <property type="entry name" value="Trp_halogenase"/>
    <property type="match status" value="1"/>
</dbReference>
<proteinExistence type="predicted"/>
<dbReference type="Proteomes" id="UP000646911">
    <property type="component" value="Unassembled WGS sequence"/>
</dbReference>
<dbReference type="InterPro" id="IPR050816">
    <property type="entry name" value="Flavin-dep_Halogenase_NPB"/>
</dbReference>
<dbReference type="InterPro" id="IPR033856">
    <property type="entry name" value="Trp_halogen"/>
</dbReference>
<keyword evidence="2" id="KW-1185">Reference proteome</keyword>
<name>A0ABR6ZC91_9BURK</name>